<feature type="transmembrane region" description="Helical" evidence="11">
    <location>
        <begin position="158"/>
        <end position="177"/>
    </location>
</feature>
<sequence length="566" mass="61310">MDNVLSYLTFNTRQFHEMSMRTRVLLSQAPMSITVGVLALGSAILHPQVWESASYRAGVIISALILLLCAAIPWDRMKYGLFLIIPVLNFVPVSFLRTGAGTELLGIGLLAVFPVVWLCASDLYPRLCLALSFLGPLAMIWVPLFVNDPNVTVTQLTQSILLPIIIFGIAVTIRVMTASMMDQQRAMKDKDHALQQLLHKSAQRERLLNATVNTVDVGLLAIDADGHDILFNRRQHEIHRIGLPKGRDDAPEKDLLLFEADGVTPVPAEMRPAYRAVQGDTFSDHLIRIGEHPEQRALSVSARVMLDEAGNREGAVLAFNDVTDLVEALNAKEEFVAMVSHELRTPLTVIVGHLEILLDDEPPANVLSGLNVIERNVSRLRRLVDDLLAAAAGTPDVSPVPSDLGDIARESVGAIAARGREAGVVVVNDVPQGTSAHCDPARIGQVLDNLLSNAVKYSPSGGTVTVRAQRMPGSVVCEVVDQGMGMSPEDAAEVFSKFFRTTAVREAAIPGVGLGLAIVRSIVEEHGGQIHCRSELGRGTTFTFELPDNPGEEERGQREAADDVVG</sequence>
<keyword evidence="8" id="KW-0902">Two-component regulatory system</keyword>
<dbReference type="InterPro" id="IPR035965">
    <property type="entry name" value="PAS-like_dom_sf"/>
</dbReference>
<dbReference type="FunFam" id="3.30.565.10:FF:000006">
    <property type="entry name" value="Sensor histidine kinase WalK"/>
    <property type="match status" value="1"/>
</dbReference>
<protein>
    <recommendedName>
        <fullName evidence="4">histidine kinase</fullName>
        <ecNumber evidence="4">2.7.13.3</ecNumber>
    </recommendedName>
</protein>
<dbReference type="Pfam" id="PF02518">
    <property type="entry name" value="HATPase_c"/>
    <property type="match status" value="1"/>
</dbReference>
<keyword evidence="11" id="KW-1133">Transmembrane helix</keyword>
<dbReference type="InterPro" id="IPR036890">
    <property type="entry name" value="HATPase_C_sf"/>
</dbReference>
<dbReference type="InterPro" id="IPR036097">
    <property type="entry name" value="HisK_dim/P_sf"/>
</dbReference>
<dbReference type="Pfam" id="PF00512">
    <property type="entry name" value="HisKA"/>
    <property type="match status" value="1"/>
</dbReference>
<keyword evidence="14" id="KW-1185">Reference proteome</keyword>
<feature type="transmembrane region" description="Helical" evidence="11">
    <location>
        <begin position="24"/>
        <end position="47"/>
    </location>
</feature>
<feature type="transmembrane region" description="Helical" evidence="11">
    <location>
        <begin position="79"/>
        <end position="98"/>
    </location>
</feature>
<gene>
    <name evidence="13" type="ORF">BJ994_002379</name>
</gene>
<dbReference type="PROSITE" id="PS50109">
    <property type="entry name" value="HIS_KIN"/>
    <property type="match status" value="1"/>
</dbReference>
<evidence type="ECO:0000256" key="9">
    <source>
        <dbReference type="ARBA" id="ARBA00023136"/>
    </source>
</evidence>
<keyword evidence="7 13" id="KW-0418">Kinase</keyword>
<feature type="compositionally biased region" description="Basic and acidic residues" evidence="10">
    <location>
        <begin position="552"/>
        <end position="566"/>
    </location>
</feature>
<reference evidence="13 14" key="1">
    <citation type="submission" date="2020-03" db="EMBL/GenBank/DDBJ databases">
        <title>Sequencing the genomes of 1000 actinobacteria strains.</title>
        <authorList>
            <person name="Klenk H.-P."/>
        </authorList>
    </citation>
    <scope>NUCLEOTIDE SEQUENCE [LARGE SCALE GENOMIC DNA]</scope>
    <source>
        <strain evidence="13 14">DSM 16403</strain>
    </source>
</reference>
<dbReference type="RefSeq" id="WP_167994407.1">
    <property type="nucleotide sequence ID" value="NZ_JAATJL010000001.1"/>
</dbReference>
<evidence type="ECO:0000256" key="6">
    <source>
        <dbReference type="ARBA" id="ARBA00022679"/>
    </source>
</evidence>
<keyword evidence="6" id="KW-0808">Transferase</keyword>
<dbReference type="InterPro" id="IPR004358">
    <property type="entry name" value="Sig_transdc_His_kin-like_C"/>
</dbReference>
<proteinExistence type="predicted"/>
<dbReference type="GO" id="GO:0000155">
    <property type="term" value="F:phosphorelay sensor kinase activity"/>
    <property type="evidence" value="ECO:0007669"/>
    <property type="project" value="InterPro"/>
</dbReference>
<evidence type="ECO:0000256" key="3">
    <source>
        <dbReference type="ARBA" id="ARBA00004236"/>
    </source>
</evidence>
<dbReference type="SUPFAM" id="SSF55785">
    <property type="entry name" value="PYP-like sensor domain (PAS domain)"/>
    <property type="match status" value="1"/>
</dbReference>
<dbReference type="EMBL" id="JAATJL010000001">
    <property type="protein sequence ID" value="NJC23303.1"/>
    <property type="molecule type" value="Genomic_DNA"/>
</dbReference>
<dbReference type="SMART" id="SM00387">
    <property type="entry name" value="HATPase_c"/>
    <property type="match status" value="1"/>
</dbReference>
<evidence type="ECO:0000256" key="1">
    <source>
        <dbReference type="ARBA" id="ARBA00000085"/>
    </source>
</evidence>
<evidence type="ECO:0000313" key="13">
    <source>
        <dbReference type="EMBL" id="NJC23303.1"/>
    </source>
</evidence>
<evidence type="ECO:0000256" key="11">
    <source>
        <dbReference type="SAM" id="Phobius"/>
    </source>
</evidence>
<dbReference type="SUPFAM" id="SSF47384">
    <property type="entry name" value="Homodimeric domain of signal transducing histidine kinase"/>
    <property type="match status" value="1"/>
</dbReference>
<dbReference type="SMART" id="SM00388">
    <property type="entry name" value="HisKA"/>
    <property type="match status" value="1"/>
</dbReference>
<feature type="region of interest" description="Disordered" evidence="10">
    <location>
        <begin position="544"/>
        <end position="566"/>
    </location>
</feature>
<dbReference type="Gene3D" id="3.30.450.20">
    <property type="entry name" value="PAS domain"/>
    <property type="match status" value="1"/>
</dbReference>
<organism evidence="13 14">
    <name type="scientific">Arthrobacter pigmenti</name>
    <dbReference type="NCBI Taxonomy" id="271432"/>
    <lineage>
        <taxon>Bacteria</taxon>
        <taxon>Bacillati</taxon>
        <taxon>Actinomycetota</taxon>
        <taxon>Actinomycetes</taxon>
        <taxon>Micrococcales</taxon>
        <taxon>Micrococcaceae</taxon>
        <taxon>Arthrobacter</taxon>
    </lineage>
</organism>
<name>A0A846RJ95_9MICC</name>
<dbReference type="Gene3D" id="1.10.287.130">
    <property type="match status" value="1"/>
</dbReference>
<dbReference type="InterPro" id="IPR050736">
    <property type="entry name" value="Sensor_HK_Regulatory"/>
</dbReference>
<dbReference type="InterPro" id="IPR003594">
    <property type="entry name" value="HATPase_dom"/>
</dbReference>
<evidence type="ECO:0000256" key="8">
    <source>
        <dbReference type="ARBA" id="ARBA00023012"/>
    </source>
</evidence>
<dbReference type="GO" id="GO:0005509">
    <property type="term" value="F:calcium ion binding"/>
    <property type="evidence" value="ECO:0007669"/>
    <property type="project" value="UniProtKB-ARBA"/>
</dbReference>
<keyword evidence="11" id="KW-0812">Transmembrane</keyword>
<feature type="domain" description="Histidine kinase" evidence="12">
    <location>
        <begin position="338"/>
        <end position="550"/>
    </location>
</feature>
<dbReference type="PRINTS" id="PR00344">
    <property type="entry name" value="BCTRLSENSOR"/>
</dbReference>
<evidence type="ECO:0000256" key="5">
    <source>
        <dbReference type="ARBA" id="ARBA00022553"/>
    </source>
</evidence>
<dbReference type="PANTHER" id="PTHR43711:SF1">
    <property type="entry name" value="HISTIDINE KINASE 1"/>
    <property type="match status" value="1"/>
</dbReference>
<dbReference type="AlphaFoldDB" id="A0A846RJ95"/>
<evidence type="ECO:0000256" key="7">
    <source>
        <dbReference type="ARBA" id="ARBA00022777"/>
    </source>
</evidence>
<dbReference type="InterPro" id="IPR003661">
    <property type="entry name" value="HisK_dim/P_dom"/>
</dbReference>
<dbReference type="InterPro" id="IPR005467">
    <property type="entry name" value="His_kinase_dom"/>
</dbReference>
<dbReference type="FunFam" id="1.10.287.130:FF:000001">
    <property type="entry name" value="Two-component sensor histidine kinase"/>
    <property type="match status" value="1"/>
</dbReference>
<dbReference type="CDD" id="cd00082">
    <property type="entry name" value="HisKA"/>
    <property type="match status" value="1"/>
</dbReference>
<evidence type="ECO:0000256" key="4">
    <source>
        <dbReference type="ARBA" id="ARBA00012438"/>
    </source>
</evidence>
<evidence type="ECO:0000259" key="12">
    <source>
        <dbReference type="PROSITE" id="PS50109"/>
    </source>
</evidence>
<dbReference type="SUPFAM" id="SSF55874">
    <property type="entry name" value="ATPase domain of HSP90 chaperone/DNA topoisomerase II/histidine kinase"/>
    <property type="match status" value="1"/>
</dbReference>
<dbReference type="GO" id="GO:0005886">
    <property type="term" value="C:plasma membrane"/>
    <property type="evidence" value="ECO:0007669"/>
    <property type="project" value="UniProtKB-SubCell"/>
</dbReference>
<comment type="cofactor">
    <cofactor evidence="2">
        <name>a divalent metal cation</name>
        <dbReference type="ChEBI" id="CHEBI:60240"/>
    </cofactor>
</comment>
<evidence type="ECO:0000256" key="2">
    <source>
        <dbReference type="ARBA" id="ARBA00001968"/>
    </source>
</evidence>
<keyword evidence="9 11" id="KW-0472">Membrane</keyword>
<accession>A0A846RJ95</accession>
<dbReference type="Proteomes" id="UP000547458">
    <property type="component" value="Unassembled WGS sequence"/>
</dbReference>
<dbReference type="Gene3D" id="3.30.565.10">
    <property type="entry name" value="Histidine kinase-like ATPase, C-terminal domain"/>
    <property type="match status" value="1"/>
</dbReference>
<evidence type="ECO:0000313" key="14">
    <source>
        <dbReference type="Proteomes" id="UP000547458"/>
    </source>
</evidence>
<comment type="subcellular location">
    <subcellularLocation>
        <location evidence="3">Cell membrane</location>
    </subcellularLocation>
</comment>
<feature type="transmembrane region" description="Helical" evidence="11">
    <location>
        <begin position="104"/>
        <end position="120"/>
    </location>
</feature>
<keyword evidence="5" id="KW-0597">Phosphoprotein</keyword>
<feature type="transmembrane region" description="Helical" evidence="11">
    <location>
        <begin position="53"/>
        <end position="72"/>
    </location>
</feature>
<evidence type="ECO:0000256" key="10">
    <source>
        <dbReference type="SAM" id="MobiDB-lite"/>
    </source>
</evidence>
<feature type="transmembrane region" description="Helical" evidence="11">
    <location>
        <begin position="127"/>
        <end position="146"/>
    </location>
</feature>
<dbReference type="EC" id="2.7.13.3" evidence="4"/>
<dbReference type="PANTHER" id="PTHR43711">
    <property type="entry name" value="TWO-COMPONENT HISTIDINE KINASE"/>
    <property type="match status" value="1"/>
</dbReference>
<comment type="caution">
    <text evidence="13">The sequence shown here is derived from an EMBL/GenBank/DDBJ whole genome shotgun (WGS) entry which is preliminary data.</text>
</comment>
<dbReference type="CDD" id="cd00075">
    <property type="entry name" value="HATPase"/>
    <property type="match status" value="1"/>
</dbReference>
<comment type="catalytic activity">
    <reaction evidence="1">
        <text>ATP + protein L-histidine = ADP + protein N-phospho-L-histidine.</text>
        <dbReference type="EC" id="2.7.13.3"/>
    </reaction>
</comment>